<protein>
    <submittedName>
        <fullName evidence="1">Uncharacterized protein</fullName>
    </submittedName>
</protein>
<dbReference type="Gramene" id="Ma01_t01960.1">
    <property type="protein sequence ID" value="Ma01_p01960.1"/>
    <property type="gene ID" value="Ma01_g01960"/>
</dbReference>
<accession>A0A804HPB4</accession>
<proteinExistence type="predicted"/>
<sequence length="21" mass="2399">MKAAARLQNKRGKIITKTIRT</sequence>
<dbReference type="Proteomes" id="UP000012960">
    <property type="component" value="Unplaced"/>
</dbReference>
<evidence type="ECO:0000313" key="2">
    <source>
        <dbReference type="Proteomes" id="UP000012960"/>
    </source>
</evidence>
<dbReference type="EnsemblPlants" id="Ma01_t01960.1">
    <property type="protein sequence ID" value="Ma01_p01960.1"/>
    <property type="gene ID" value="Ma01_g01960"/>
</dbReference>
<reference evidence="1" key="1">
    <citation type="submission" date="2021-05" db="UniProtKB">
        <authorList>
            <consortium name="EnsemblPlants"/>
        </authorList>
    </citation>
    <scope>IDENTIFICATION</scope>
    <source>
        <strain evidence="1">subsp. malaccensis</strain>
    </source>
</reference>
<dbReference type="AlphaFoldDB" id="A0A804HPB4"/>
<name>A0A804HPB4_MUSAM</name>
<evidence type="ECO:0000313" key="1">
    <source>
        <dbReference type="EnsemblPlants" id="Ma01_p01960.1"/>
    </source>
</evidence>
<dbReference type="InParanoid" id="A0A804HPB4"/>
<keyword evidence="2" id="KW-1185">Reference proteome</keyword>
<organism evidence="1 2">
    <name type="scientific">Musa acuminata subsp. malaccensis</name>
    <name type="common">Wild banana</name>
    <name type="synonym">Musa malaccensis</name>
    <dbReference type="NCBI Taxonomy" id="214687"/>
    <lineage>
        <taxon>Eukaryota</taxon>
        <taxon>Viridiplantae</taxon>
        <taxon>Streptophyta</taxon>
        <taxon>Embryophyta</taxon>
        <taxon>Tracheophyta</taxon>
        <taxon>Spermatophyta</taxon>
        <taxon>Magnoliopsida</taxon>
        <taxon>Liliopsida</taxon>
        <taxon>Zingiberales</taxon>
        <taxon>Musaceae</taxon>
        <taxon>Musa</taxon>
    </lineage>
</organism>